<proteinExistence type="predicted"/>
<organism evidence="1 2">
    <name type="scientific">Kitasatospora atroaurantiaca</name>
    <dbReference type="NCBI Taxonomy" id="285545"/>
    <lineage>
        <taxon>Bacteria</taxon>
        <taxon>Bacillati</taxon>
        <taxon>Actinomycetota</taxon>
        <taxon>Actinomycetes</taxon>
        <taxon>Kitasatosporales</taxon>
        <taxon>Streptomycetaceae</taxon>
        <taxon>Kitasatospora</taxon>
    </lineage>
</organism>
<accession>A0A561F025</accession>
<name>A0A561F025_9ACTN</name>
<keyword evidence="2" id="KW-1185">Reference proteome</keyword>
<comment type="caution">
    <text evidence="1">The sequence shown here is derived from an EMBL/GenBank/DDBJ whole genome shotgun (WGS) entry which is preliminary data.</text>
</comment>
<dbReference type="EMBL" id="VIVR01000001">
    <property type="protein sequence ID" value="TWE21214.1"/>
    <property type="molecule type" value="Genomic_DNA"/>
</dbReference>
<protein>
    <submittedName>
        <fullName evidence="1">Uncharacterized protein</fullName>
    </submittedName>
</protein>
<gene>
    <name evidence="1" type="ORF">FB465_6381</name>
</gene>
<sequence length="196" mass="21454">MTDDAVIRALEQERPDEPEAVRLGRLLDALPPGRAPSPKAIDILSHALRGGLGDEHQRLDRDRQAHVAFWRELSDRFPIAPRLRGIYADTLLLTGDPGGARQQFLAAFTADPLLLYGFGGELRDLFQLAGGGEWAAYRALVIKAAEIDDPVGNRDYVAEQQSALLADLRQEPDLVPAVLRILQGTSRPNSSSDESP</sequence>
<dbReference type="AlphaFoldDB" id="A0A561F025"/>
<dbReference type="RefSeq" id="WP_145796031.1">
    <property type="nucleotide sequence ID" value="NZ_BAAABR010000019.1"/>
</dbReference>
<dbReference type="Proteomes" id="UP000318416">
    <property type="component" value="Unassembled WGS sequence"/>
</dbReference>
<evidence type="ECO:0000313" key="1">
    <source>
        <dbReference type="EMBL" id="TWE21214.1"/>
    </source>
</evidence>
<evidence type="ECO:0000313" key="2">
    <source>
        <dbReference type="Proteomes" id="UP000318416"/>
    </source>
</evidence>
<reference evidence="1 2" key="1">
    <citation type="submission" date="2019-06" db="EMBL/GenBank/DDBJ databases">
        <title>Sequencing the genomes of 1000 actinobacteria strains.</title>
        <authorList>
            <person name="Klenk H.-P."/>
        </authorList>
    </citation>
    <scope>NUCLEOTIDE SEQUENCE [LARGE SCALE GENOMIC DNA]</scope>
    <source>
        <strain evidence="1 2">DSM 41649</strain>
    </source>
</reference>